<name>A0A1V0S918_9VIRU</name>
<evidence type="ECO:0000313" key="1">
    <source>
        <dbReference type="EMBL" id="ARF08196.1"/>
    </source>
</evidence>
<sequence length="193" mass="23299">MFKQSYYSIKYIPKQFQNSEMKDTIINNKVYELYKYINAEDNIKEIYINIFKEDTNNIKFTPEKYQTYEMCADSVTKNIYNLQYCYFITAKLLNQIFAMKKGTSRKTRYDFINNFEEESIIKIIKIRPHFLSRIEKQTHNIIMAAITEDGSVYSYIKNPNPEYERIANIYKRKPKKTMFGNKKKFPCDILFIF</sequence>
<accession>A0A1V0S918</accession>
<reference evidence="1" key="1">
    <citation type="journal article" date="2017" name="Science">
        <title>Giant viruses with an expanded complement of translation system components.</title>
        <authorList>
            <person name="Schulz F."/>
            <person name="Yutin N."/>
            <person name="Ivanova N.N."/>
            <person name="Ortega D.R."/>
            <person name="Lee T.K."/>
            <person name="Vierheilig J."/>
            <person name="Daims H."/>
            <person name="Horn M."/>
            <person name="Wagner M."/>
            <person name="Jensen G.J."/>
            <person name="Kyrpides N.C."/>
            <person name="Koonin E.V."/>
            <person name="Woyke T."/>
        </authorList>
    </citation>
    <scope>NUCLEOTIDE SEQUENCE</scope>
    <source>
        <strain evidence="1">CTV1</strain>
    </source>
</reference>
<protein>
    <submittedName>
        <fullName evidence="1">Uncharacterized protein</fullName>
    </submittedName>
</protein>
<proteinExistence type="predicted"/>
<organism evidence="1">
    <name type="scientific">Catovirus CTV1</name>
    <dbReference type="NCBI Taxonomy" id="1977631"/>
    <lineage>
        <taxon>Viruses</taxon>
        <taxon>Varidnaviria</taxon>
        <taxon>Bamfordvirae</taxon>
        <taxon>Nucleocytoviricota</taxon>
        <taxon>Megaviricetes</taxon>
        <taxon>Imitervirales</taxon>
        <taxon>Mimiviridae</taxon>
        <taxon>Klosneuvirinae</taxon>
        <taxon>Catovirus</taxon>
    </lineage>
</organism>
<dbReference type="EMBL" id="KY684083">
    <property type="protein sequence ID" value="ARF08196.1"/>
    <property type="molecule type" value="Genomic_DNA"/>
</dbReference>
<gene>
    <name evidence="1" type="ORF">Catovirus_1_246</name>
</gene>